<keyword evidence="3" id="KW-1185">Reference proteome</keyword>
<feature type="region of interest" description="Disordered" evidence="1">
    <location>
        <begin position="71"/>
        <end position="90"/>
    </location>
</feature>
<gene>
    <name evidence="2" type="ORF">AVEN_6831_1</name>
</gene>
<evidence type="ECO:0000313" key="2">
    <source>
        <dbReference type="EMBL" id="GBN69764.1"/>
    </source>
</evidence>
<dbReference type="EMBL" id="BGPR01015567">
    <property type="protein sequence ID" value="GBN69764.1"/>
    <property type="molecule type" value="Genomic_DNA"/>
</dbReference>
<dbReference type="Proteomes" id="UP000499080">
    <property type="component" value="Unassembled WGS sequence"/>
</dbReference>
<evidence type="ECO:0000313" key="3">
    <source>
        <dbReference type="Proteomes" id="UP000499080"/>
    </source>
</evidence>
<proteinExistence type="predicted"/>
<reference evidence="2 3" key="1">
    <citation type="journal article" date="2019" name="Sci. Rep.">
        <title>Orb-weaving spider Araneus ventricosus genome elucidates the spidroin gene catalogue.</title>
        <authorList>
            <person name="Kono N."/>
            <person name="Nakamura H."/>
            <person name="Ohtoshi R."/>
            <person name="Moran D.A.P."/>
            <person name="Shinohara A."/>
            <person name="Yoshida Y."/>
            <person name="Fujiwara M."/>
            <person name="Mori M."/>
            <person name="Tomita M."/>
            <person name="Arakawa K."/>
        </authorList>
    </citation>
    <scope>NUCLEOTIDE SEQUENCE [LARGE SCALE GENOMIC DNA]</scope>
</reference>
<comment type="caution">
    <text evidence="2">The sequence shown here is derived from an EMBL/GenBank/DDBJ whole genome shotgun (WGS) entry which is preliminary data.</text>
</comment>
<sequence length="219" mass="23639">MKSGLVTGQDREGRWMVIGSSSQGLFMRTIADEEHSVQNPSGLQVLRCMMFGIRRTQALLLGADSVVGRTGQPLDRKTGRREHLPAECSSGDGQAGVLAVGDWVGRNIPVTRRHRPSFSEIHLSTDRNTSAGSSHLWTNYKQTDWVPVRGAGTILDQALPSDLSSEATGQGIEPLLGQEGCWFIIVLGWAGIPSPVFSGGRGVRQPARADQLLAPLFVP</sequence>
<name>A0A4Y2R255_ARAVE</name>
<evidence type="ECO:0000256" key="1">
    <source>
        <dbReference type="SAM" id="MobiDB-lite"/>
    </source>
</evidence>
<protein>
    <submittedName>
        <fullName evidence="2">Uncharacterized protein</fullName>
    </submittedName>
</protein>
<organism evidence="2 3">
    <name type="scientific">Araneus ventricosus</name>
    <name type="common">Orbweaver spider</name>
    <name type="synonym">Epeira ventricosa</name>
    <dbReference type="NCBI Taxonomy" id="182803"/>
    <lineage>
        <taxon>Eukaryota</taxon>
        <taxon>Metazoa</taxon>
        <taxon>Ecdysozoa</taxon>
        <taxon>Arthropoda</taxon>
        <taxon>Chelicerata</taxon>
        <taxon>Arachnida</taxon>
        <taxon>Araneae</taxon>
        <taxon>Araneomorphae</taxon>
        <taxon>Entelegynae</taxon>
        <taxon>Araneoidea</taxon>
        <taxon>Araneidae</taxon>
        <taxon>Araneus</taxon>
    </lineage>
</organism>
<accession>A0A4Y2R255</accession>
<dbReference type="AlphaFoldDB" id="A0A4Y2R255"/>
<feature type="compositionally biased region" description="Basic and acidic residues" evidence="1">
    <location>
        <begin position="74"/>
        <end position="85"/>
    </location>
</feature>